<keyword evidence="6" id="KW-0046">Antibiotic resistance</keyword>
<evidence type="ECO:0000313" key="9">
    <source>
        <dbReference type="EMBL" id="GAA2250884.1"/>
    </source>
</evidence>
<keyword evidence="4 7" id="KW-1133">Transmembrane helix</keyword>
<dbReference type="Pfam" id="PF07690">
    <property type="entry name" value="MFS_1"/>
    <property type="match status" value="1"/>
</dbReference>
<feature type="transmembrane region" description="Helical" evidence="7">
    <location>
        <begin position="166"/>
        <end position="189"/>
    </location>
</feature>
<dbReference type="Gene3D" id="1.20.1720.10">
    <property type="entry name" value="Multidrug resistance protein D"/>
    <property type="match status" value="1"/>
</dbReference>
<feature type="transmembrane region" description="Helical" evidence="7">
    <location>
        <begin position="74"/>
        <end position="95"/>
    </location>
</feature>
<feature type="transmembrane region" description="Helical" evidence="7">
    <location>
        <begin position="227"/>
        <end position="249"/>
    </location>
</feature>
<sequence>MAVRSRRPDTRPAAPMIRTLLTVERPRPEAVRSHAGAWRFAVLTVCFGAFMGQLDASIVTLTYQALRDEFHTTLAAVQWVSLAYLLTLVALLVPIGRFSDMHGRKLMYLYGFAVFTLASAACGLAPTLAALVGFRLVQAVGAALMQANSVALVTTSAPPGRMRAALGIQAAGQAIGLALGPTVGGAIVATLGWRWVFWINVPVGVLSLIAGHYLLPRTRERARVRRTDAAGVALLAGATTSALLALSVVSGLGTPAWTAAALGAAAAVASWAFLRRQARHRDPLIDLDLLRRGPVGSGLLGGLCGYLVLFGPLVLVPVELARRQLSSLTAGLVLTALPVGFALAATLAERALPLGWDDRRRSRAGAAGCVAALVLLILLPVDAVLLPVPLLLLGLALGVFIPANNAVVMHALPRSAAGTGGGMVNMTRGLGTALGVAAVTLALHLTPASAGFVAASAVLLVFAVLAFTTASARPTAAES</sequence>
<dbReference type="InterPro" id="IPR020846">
    <property type="entry name" value="MFS_dom"/>
</dbReference>
<feature type="transmembrane region" description="Helical" evidence="7">
    <location>
        <begin position="429"/>
        <end position="446"/>
    </location>
</feature>
<comment type="subcellular location">
    <subcellularLocation>
        <location evidence="1">Cell membrane</location>
        <topology evidence="1">Multi-pass membrane protein</topology>
    </subcellularLocation>
</comment>
<dbReference type="InterPro" id="IPR011701">
    <property type="entry name" value="MFS"/>
</dbReference>
<evidence type="ECO:0000256" key="4">
    <source>
        <dbReference type="ARBA" id="ARBA00022989"/>
    </source>
</evidence>
<dbReference type="InterPro" id="IPR036259">
    <property type="entry name" value="MFS_trans_sf"/>
</dbReference>
<feature type="transmembrane region" description="Helical" evidence="7">
    <location>
        <begin position="107"/>
        <end position="130"/>
    </location>
</feature>
<dbReference type="PANTHER" id="PTHR42718:SF9">
    <property type="entry name" value="MAJOR FACILITATOR SUPERFAMILY MULTIDRUG TRANSPORTER MFSC"/>
    <property type="match status" value="1"/>
</dbReference>
<keyword evidence="3 7" id="KW-0812">Transmembrane</keyword>
<dbReference type="Gene3D" id="1.20.1250.20">
    <property type="entry name" value="MFS general substrate transporter like domains"/>
    <property type="match status" value="1"/>
</dbReference>
<feature type="transmembrane region" description="Helical" evidence="7">
    <location>
        <begin position="195"/>
        <end position="215"/>
    </location>
</feature>
<feature type="transmembrane region" description="Helical" evidence="7">
    <location>
        <begin position="36"/>
        <end position="54"/>
    </location>
</feature>
<evidence type="ECO:0000256" key="1">
    <source>
        <dbReference type="ARBA" id="ARBA00004651"/>
    </source>
</evidence>
<gene>
    <name evidence="9" type="ORF">GCM10010430_37240</name>
</gene>
<dbReference type="EMBL" id="BAAATR010000015">
    <property type="protein sequence ID" value="GAA2250884.1"/>
    <property type="molecule type" value="Genomic_DNA"/>
</dbReference>
<organism evidence="9 10">
    <name type="scientific">Kitasatospora cystarginea</name>
    <dbReference type="NCBI Taxonomy" id="58350"/>
    <lineage>
        <taxon>Bacteria</taxon>
        <taxon>Bacillati</taxon>
        <taxon>Actinomycetota</taxon>
        <taxon>Actinomycetes</taxon>
        <taxon>Kitasatosporales</taxon>
        <taxon>Streptomycetaceae</taxon>
        <taxon>Kitasatospora</taxon>
    </lineage>
</organism>
<keyword evidence="2" id="KW-0813">Transport</keyword>
<dbReference type="PROSITE" id="PS50850">
    <property type="entry name" value="MFS"/>
    <property type="match status" value="1"/>
</dbReference>
<feature type="transmembrane region" description="Helical" evidence="7">
    <location>
        <begin position="452"/>
        <end position="472"/>
    </location>
</feature>
<feature type="domain" description="Major facilitator superfamily (MFS) profile" evidence="8">
    <location>
        <begin position="41"/>
        <end position="474"/>
    </location>
</feature>
<dbReference type="PANTHER" id="PTHR42718">
    <property type="entry name" value="MAJOR FACILITATOR SUPERFAMILY MULTIDRUG TRANSPORTER MFSC"/>
    <property type="match status" value="1"/>
</dbReference>
<comment type="caution">
    <text evidence="9">The sequence shown here is derived from an EMBL/GenBank/DDBJ whole genome shotgun (WGS) entry which is preliminary data.</text>
</comment>
<keyword evidence="5 7" id="KW-0472">Membrane</keyword>
<name>A0ABP5R7W8_9ACTN</name>
<feature type="transmembrane region" description="Helical" evidence="7">
    <location>
        <begin position="255"/>
        <end position="274"/>
    </location>
</feature>
<feature type="transmembrane region" description="Helical" evidence="7">
    <location>
        <begin position="364"/>
        <end position="381"/>
    </location>
</feature>
<keyword evidence="10" id="KW-1185">Reference proteome</keyword>
<dbReference type="Proteomes" id="UP001500305">
    <property type="component" value="Unassembled WGS sequence"/>
</dbReference>
<evidence type="ECO:0000256" key="2">
    <source>
        <dbReference type="ARBA" id="ARBA00022448"/>
    </source>
</evidence>
<feature type="transmembrane region" description="Helical" evidence="7">
    <location>
        <begin position="328"/>
        <end position="352"/>
    </location>
</feature>
<dbReference type="PRINTS" id="PR01036">
    <property type="entry name" value="TCRTETB"/>
</dbReference>
<evidence type="ECO:0000259" key="8">
    <source>
        <dbReference type="PROSITE" id="PS50850"/>
    </source>
</evidence>
<dbReference type="CDD" id="cd17321">
    <property type="entry name" value="MFS_MMR_MDR_like"/>
    <property type="match status" value="1"/>
</dbReference>
<evidence type="ECO:0000256" key="6">
    <source>
        <dbReference type="ARBA" id="ARBA00023251"/>
    </source>
</evidence>
<dbReference type="SUPFAM" id="SSF103473">
    <property type="entry name" value="MFS general substrate transporter"/>
    <property type="match status" value="1"/>
</dbReference>
<evidence type="ECO:0000313" key="10">
    <source>
        <dbReference type="Proteomes" id="UP001500305"/>
    </source>
</evidence>
<feature type="transmembrane region" description="Helical" evidence="7">
    <location>
        <begin position="387"/>
        <end position="408"/>
    </location>
</feature>
<evidence type="ECO:0000256" key="7">
    <source>
        <dbReference type="SAM" id="Phobius"/>
    </source>
</evidence>
<evidence type="ECO:0000256" key="3">
    <source>
        <dbReference type="ARBA" id="ARBA00022692"/>
    </source>
</evidence>
<protein>
    <submittedName>
        <fullName evidence="9">MFS transporter</fullName>
    </submittedName>
</protein>
<evidence type="ECO:0000256" key="5">
    <source>
        <dbReference type="ARBA" id="ARBA00023136"/>
    </source>
</evidence>
<accession>A0ABP5R7W8</accession>
<reference evidence="10" key="1">
    <citation type="journal article" date="2019" name="Int. J. Syst. Evol. Microbiol.">
        <title>The Global Catalogue of Microorganisms (GCM) 10K type strain sequencing project: providing services to taxonomists for standard genome sequencing and annotation.</title>
        <authorList>
            <consortium name="The Broad Institute Genomics Platform"/>
            <consortium name="The Broad Institute Genome Sequencing Center for Infectious Disease"/>
            <person name="Wu L."/>
            <person name="Ma J."/>
        </authorList>
    </citation>
    <scope>NUCLEOTIDE SEQUENCE [LARGE SCALE GENOMIC DNA]</scope>
    <source>
        <strain evidence="10">JCM 7356</strain>
    </source>
</reference>
<feature type="transmembrane region" description="Helical" evidence="7">
    <location>
        <begin position="136"/>
        <end position="154"/>
    </location>
</feature>
<proteinExistence type="predicted"/>
<feature type="transmembrane region" description="Helical" evidence="7">
    <location>
        <begin position="295"/>
        <end position="316"/>
    </location>
</feature>